<keyword evidence="5 6" id="KW-0456">Lyase</keyword>
<dbReference type="InterPro" id="IPR020565">
    <property type="entry name" value="ImidazoleglycerP_deHydtase_CS"/>
</dbReference>
<comment type="similarity">
    <text evidence="6 7">Belongs to the imidazoleglycerol-phosphate dehydratase family.</text>
</comment>
<dbReference type="UniPathway" id="UPA00031">
    <property type="reaction ID" value="UER00011"/>
</dbReference>
<evidence type="ECO:0000313" key="9">
    <source>
        <dbReference type="Proteomes" id="UP000007383"/>
    </source>
</evidence>
<dbReference type="FunFam" id="3.30.230.40:FF:000003">
    <property type="entry name" value="Imidazoleglycerol-phosphate dehydratase HisB"/>
    <property type="match status" value="1"/>
</dbReference>
<dbReference type="Pfam" id="PF00475">
    <property type="entry name" value="IGPD"/>
    <property type="match status" value="1"/>
</dbReference>
<proteinExistence type="inferred from homology"/>
<evidence type="ECO:0000256" key="6">
    <source>
        <dbReference type="HAMAP-Rule" id="MF_00076"/>
    </source>
</evidence>
<comment type="catalytic activity">
    <reaction evidence="6 7">
        <text>D-erythro-1-(imidazol-4-yl)glycerol 3-phosphate = 3-(imidazol-4-yl)-2-oxopropyl phosphate + H2O</text>
        <dbReference type="Rhea" id="RHEA:11040"/>
        <dbReference type="ChEBI" id="CHEBI:15377"/>
        <dbReference type="ChEBI" id="CHEBI:57766"/>
        <dbReference type="ChEBI" id="CHEBI:58278"/>
        <dbReference type="EC" id="4.2.1.19"/>
    </reaction>
</comment>
<evidence type="ECO:0000256" key="4">
    <source>
        <dbReference type="ARBA" id="ARBA00023102"/>
    </source>
</evidence>
<keyword evidence="9" id="KW-1185">Reference proteome</keyword>
<dbReference type="STRING" id="889378.Spiaf_2231"/>
<dbReference type="RefSeq" id="WP_014456250.1">
    <property type="nucleotide sequence ID" value="NC_017098.1"/>
</dbReference>
<accession>H9UL74</accession>
<dbReference type="GO" id="GO:0004424">
    <property type="term" value="F:imidazoleglycerol-phosphate dehydratase activity"/>
    <property type="evidence" value="ECO:0007669"/>
    <property type="project" value="UniProtKB-UniRule"/>
</dbReference>
<comment type="subcellular location">
    <subcellularLocation>
        <location evidence="6 7">Cytoplasm</location>
    </subcellularLocation>
</comment>
<dbReference type="eggNOG" id="COG0131">
    <property type="taxonomic scope" value="Bacteria"/>
</dbReference>
<gene>
    <name evidence="6" type="primary">hisB</name>
    <name evidence="8" type="ordered locus">Spiaf_2231</name>
</gene>
<dbReference type="PANTHER" id="PTHR23133:SF2">
    <property type="entry name" value="IMIDAZOLEGLYCEROL-PHOSPHATE DEHYDRATASE"/>
    <property type="match status" value="1"/>
</dbReference>
<dbReference type="Gene3D" id="3.30.230.40">
    <property type="entry name" value="Imidazole glycerol phosphate dehydratase, domain 1"/>
    <property type="match status" value="2"/>
</dbReference>
<comment type="pathway">
    <text evidence="1 6 7">Amino-acid biosynthesis; L-histidine biosynthesis; L-histidine from 5-phospho-alpha-D-ribose 1-diphosphate: step 6/9.</text>
</comment>
<dbReference type="PROSITE" id="PS00955">
    <property type="entry name" value="IGP_DEHYDRATASE_2"/>
    <property type="match status" value="1"/>
</dbReference>
<dbReference type="EMBL" id="CP003282">
    <property type="protein sequence ID" value="AFG38267.1"/>
    <property type="molecule type" value="Genomic_DNA"/>
</dbReference>
<evidence type="ECO:0000313" key="8">
    <source>
        <dbReference type="EMBL" id="AFG38267.1"/>
    </source>
</evidence>
<dbReference type="GO" id="GO:0000105">
    <property type="term" value="P:L-histidine biosynthetic process"/>
    <property type="evidence" value="ECO:0007669"/>
    <property type="project" value="UniProtKB-UniRule"/>
</dbReference>
<dbReference type="HAMAP" id="MF_00076">
    <property type="entry name" value="HisB"/>
    <property type="match status" value="1"/>
</dbReference>
<dbReference type="PANTHER" id="PTHR23133">
    <property type="entry name" value="IMIDAZOLEGLYCEROL-PHOSPHATE DEHYDRATASE HIS7"/>
    <property type="match status" value="1"/>
</dbReference>
<organism evidence="8 9">
    <name type="scientific">Spirochaeta africana (strain ATCC 700263 / DSM 8902 / Z-7692)</name>
    <dbReference type="NCBI Taxonomy" id="889378"/>
    <lineage>
        <taxon>Bacteria</taxon>
        <taxon>Pseudomonadati</taxon>
        <taxon>Spirochaetota</taxon>
        <taxon>Spirochaetia</taxon>
        <taxon>Spirochaetales</taxon>
        <taxon>Spirochaetaceae</taxon>
        <taxon>Spirochaeta</taxon>
    </lineage>
</organism>
<dbReference type="EC" id="4.2.1.19" evidence="6 7"/>
<dbReference type="Proteomes" id="UP000007383">
    <property type="component" value="Chromosome"/>
</dbReference>
<evidence type="ECO:0000256" key="1">
    <source>
        <dbReference type="ARBA" id="ARBA00005047"/>
    </source>
</evidence>
<evidence type="ECO:0000256" key="7">
    <source>
        <dbReference type="RuleBase" id="RU000599"/>
    </source>
</evidence>
<dbReference type="KEGG" id="sfc:Spiaf_2231"/>
<evidence type="ECO:0000256" key="2">
    <source>
        <dbReference type="ARBA" id="ARBA00016664"/>
    </source>
</evidence>
<dbReference type="InterPro" id="IPR000807">
    <property type="entry name" value="ImidazoleglycerolP_deHydtase"/>
</dbReference>
<dbReference type="SUPFAM" id="SSF54211">
    <property type="entry name" value="Ribosomal protein S5 domain 2-like"/>
    <property type="match status" value="2"/>
</dbReference>
<protein>
    <recommendedName>
        <fullName evidence="2 6">Imidazoleglycerol-phosphate dehydratase</fullName>
        <shortName evidence="6">IGPD</shortName>
        <ecNumber evidence="6 7">4.2.1.19</ecNumber>
    </recommendedName>
</protein>
<name>H9UL74_SPIAZ</name>
<dbReference type="PATRIC" id="fig|889378.3.peg.2208"/>
<keyword evidence="3 6" id="KW-0028">Amino-acid biosynthesis</keyword>
<dbReference type="HOGENOM" id="CLU_044308_3_0_12"/>
<evidence type="ECO:0000256" key="5">
    <source>
        <dbReference type="ARBA" id="ARBA00023239"/>
    </source>
</evidence>
<dbReference type="PROSITE" id="PS00954">
    <property type="entry name" value="IGP_DEHYDRATASE_1"/>
    <property type="match status" value="1"/>
</dbReference>
<dbReference type="AlphaFoldDB" id="H9UL74"/>
<dbReference type="OrthoDB" id="9790411at2"/>
<dbReference type="NCBIfam" id="NF002114">
    <property type="entry name" value="PRK00951.2-4"/>
    <property type="match status" value="1"/>
</dbReference>
<reference evidence="9" key="1">
    <citation type="journal article" date="2013" name="Stand. Genomic Sci.">
        <title>Complete genome sequence of the halophilic bacterium Spirochaeta africana type strain (Z-7692(T)) from the alkaline Lake Magadi in the East African Rift.</title>
        <authorList>
            <person name="Liolos K."/>
            <person name="Abt B."/>
            <person name="Scheuner C."/>
            <person name="Teshima H."/>
            <person name="Held B."/>
            <person name="Lapidus A."/>
            <person name="Nolan M."/>
            <person name="Lucas S."/>
            <person name="Deshpande S."/>
            <person name="Cheng J.F."/>
            <person name="Tapia R."/>
            <person name="Goodwin L.A."/>
            <person name="Pitluck S."/>
            <person name="Pagani I."/>
            <person name="Ivanova N."/>
            <person name="Mavromatis K."/>
            <person name="Mikhailova N."/>
            <person name="Huntemann M."/>
            <person name="Pati A."/>
            <person name="Chen A."/>
            <person name="Palaniappan K."/>
            <person name="Land M."/>
            <person name="Rohde M."/>
            <person name="Tindall B.J."/>
            <person name="Detter J.C."/>
            <person name="Goker M."/>
            <person name="Bristow J."/>
            <person name="Eisen J.A."/>
            <person name="Markowitz V."/>
            <person name="Hugenholtz P."/>
            <person name="Woyke T."/>
            <person name="Klenk H.P."/>
            <person name="Kyrpides N.C."/>
        </authorList>
    </citation>
    <scope>NUCLEOTIDE SEQUENCE</scope>
    <source>
        <strain evidence="9">ATCC 700263 / DSM 8902 / Z-7692</strain>
    </source>
</reference>
<dbReference type="InterPro" id="IPR038494">
    <property type="entry name" value="IGPD_sf"/>
</dbReference>
<evidence type="ECO:0000256" key="3">
    <source>
        <dbReference type="ARBA" id="ARBA00022605"/>
    </source>
</evidence>
<dbReference type="FunFam" id="3.30.230.40:FF:000001">
    <property type="entry name" value="Imidazoleglycerol-phosphate dehydratase HisB"/>
    <property type="match status" value="1"/>
</dbReference>
<dbReference type="GO" id="GO:0005737">
    <property type="term" value="C:cytoplasm"/>
    <property type="evidence" value="ECO:0007669"/>
    <property type="project" value="UniProtKB-SubCell"/>
</dbReference>
<dbReference type="InterPro" id="IPR020568">
    <property type="entry name" value="Ribosomal_Su5_D2-typ_SF"/>
</dbReference>
<sequence>MNPVTIERTTKETSISLSLAPGSRAVDGQTPQIDITTGLPFMDHMLHACAFHGDWHLSIQARGDIEVDPHHLVEDLGIVLGSAILQLQEQLGPVTRYGSMLLPMDDALCEAVVDLCNRPYLVYNAQWPQPYIGSLDVSLFREFFYAVAMNARCNLHLIMRYGQNSHHIIEAMFKAMGIALSRAAAPLHSGDPLSTKGSL</sequence>
<dbReference type="CDD" id="cd07914">
    <property type="entry name" value="IGPD"/>
    <property type="match status" value="1"/>
</dbReference>
<keyword evidence="4 6" id="KW-0368">Histidine biosynthesis</keyword>
<keyword evidence="6" id="KW-0963">Cytoplasm</keyword>